<keyword evidence="6" id="KW-0050">Antiport</keyword>
<evidence type="ECO:0000256" key="10">
    <source>
        <dbReference type="ARBA" id="ARBA00023065"/>
    </source>
</evidence>
<gene>
    <name evidence="14" type="ORF">SAMN02746066_02592</name>
</gene>
<organism evidence="14 15">
    <name type="scientific">Anaerosporobacter mobilis DSM 15930</name>
    <dbReference type="NCBI Taxonomy" id="1120996"/>
    <lineage>
        <taxon>Bacteria</taxon>
        <taxon>Bacillati</taxon>
        <taxon>Bacillota</taxon>
        <taxon>Clostridia</taxon>
        <taxon>Lachnospirales</taxon>
        <taxon>Lachnospiraceae</taxon>
        <taxon>Anaerosporobacter</taxon>
    </lineage>
</organism>
<dbReference type="AlphaFoldDB" id="A0A1M7K8B4"/>
<dbReference type="GO" id="GO:0015297">
    <property type="term" value="F:antiporter activity"/>
    <property type="evidence" value="ECO:0007669"/>
    <property type="project" value="UniProtKB-KW"/>
</dbReference>
<feature type="transmembrane region" description="Helical" evidence="13">
    <location>
        <begin position="421"/>
        <end position="440"/>
    </location>
</feature>
<evidence type="ECO:0000313" key="15">
    <source>
        <dbReference type="Proteomes" id="UP000184038"/>
    </source>
</evidence>
<keyword evidence="11 13" id="KW-0472">Membrane</keyword>
<keyword evidence="5" id="KW-0813">Transport</keyword>
<sequence>MKKDRTYLLLEEKNIYNAFIYLALPVMLANVLKSLHDLVDTYFIGQMHNSVSAQAGISISWPLLNIFMALSIGLAVAGVAVISQYLGAKDEKKAKEYIALLLILSIGIGVIFNGILYIIAPNVLKFMGAEGTVYEQALIYMRTRSFEMPFLFVFTAFQATRQARGDTTTPVLLSVVAIILNIILTALFIRVYDMGIFGAGLSTVIGQMAIVPVALYLMFSKRQELHLSLHDLRIKPKNLSKLVGIAMPSAGSQAFSSLGFLILQAIILAYGERVAAAFSLGNKISNLLLIPVSALGSVLAAFVGQNIGARNKERAKNAYRVSRNVAVAISCIGGLIIYPCREFLLGLLTNDSETLQIAMEYMFWVLLTQPLMSLFQNYMGVFNGSGNTKYSFYIATARLWVIRLPLILFMKNLTDLGRSGIWYAMVISNLVIILYAKFLFRKVDFEPKIKA</sequence>
<feature type="transmembrane region" description="Helical" evidence="13">
    <location>
        <begin position="66"/>
        <end position="86"/>
    </location>
</feature>
<keyword evidence="9 13" id="KW-1133">Transmembrane helix</keyword>
<dbReference type="PANTHER" id="PTHR43298:SF2">
    <property type="entry name" value="FMN_FAD EXPORTER YEEO-RELATED"/>
    <property type="match status" value="1"/>
</dbReference>
<dbReference type="PIRSF" id="PIRSF006603">
    <property type="entry name" value="DinF"/>
    <property type="match status" value="1"/>
</dbReference>
<evidence type="ECO:0000256" key="3">
    <source>
        <dbReference type="ARBA" id="ARBA00010199"/>
    </source>
</evidence>
<evidence type="ECO:0000256" key="11">
    <source>
        <dbReference type="ARBA" id="ARBA00023136"/>
    </source>
</evidence>
<evidence type="ECO:0000256" key="5">
    <source>
        <dbReference type="ARBA" id="ARBA00022448"/>
    </source>
</evidence>
<feature type="transmembrane region" description="Helical" evidence="13">
    <location>
        <begin position="171"/>
        <end position="189"/>
    </location>
</feature>
<keyword evidence="8 13" id="KW-0812">Transmembrane</keyword>
<dbReference type="GO" id="GO:0042910">
    <property type="term" value="F:xenobiotic transmembrane transporter activity"/>
    <property type="evidence" value="ECO:0007669"/>
    <property type="project" value="InterPro"/>
</dbReference>
<evidence type="ECO:0000256" key="8">
    <source>
        <dbReference type="ARBA" id="ARBA00022692"/>
    </source>
</evidence>
<feature type="transmembrane region" description="Helical" evidence="13">
    <location>
        <begin position="98"/>
        <end position="119"/>
    </location>
</feature>
<keyword evidence="15" id="KW-1185">Reference proteome</keyword>
<dbReference type="CDD" id="cd13138">
    <property type="entry name" value="MATE_yoeA_like"/>
    <property type="match status" value="1"/>
</dbReference>
<feature type="transmembrane region" description="Helical" evidence="13">
    <location>
        <begin position="390"/>
        <end position="409"/>
    </location>
</feature>
<keyword evidence="10" id="KW-0406">Ion transport</keyword>
<dbReference type="RefSeq" id="WP_073288339.1">
    <property type="nucleotide sequence ID" value="NZ_FRCP01000013.1"/>
</dbReference>
<evidence type="ECO:0000256" key="12">
    <source>
        <dbReference type="ARBA" id="ARBA00031636"/>
    </source>
</evidence>
<dbReference type="GO" id="GO:0006811">
    <property type="term" value="P:monoatomic ion transport"/>
    <property type="evidence" value="ECO:0007669"/>
    <property type="project" value="UniProtKB-KW"/>
</dbReference>
<dbReference type="OrthoDB" id="9776324at2"/>
<feature type="transmembrane region" description="Helical" evidence="13">
    <location>
        <begin position="239"/>
        <end position="267"/>
    </location>
</feature>
<evidence type="ECO:0000256" key="9">
    <source>
        <dbReference type="ARBA" id="ARBA00022989"/>
    </source>
</evidence>
<accession>A0A1M7K8B4</accession>
<dbReference type="EMBL" id="FRCP01000013">
    <property type="protein sequence ID" value="SHM61445.1"/>
    <property type="molecule type" value="Genomic_DNA"/>
</dbReference>
<dbReference type="PANTHER" id="PTHR43298">
    <property type="entry name" value="MULTIDRUG RESISTANCE PROTEIN NORM-RELATED"/>
    <property type="match status" value="1"/>
</dbReference>
<feature type="transmembrane region" description="Helical" evidence="13">
    <location>
        <begin position="15"/>
        <end position="32"/>
    </location>
</feature>
<keyword evidence="7" id="KW-1003">Cell membrane</keyword>
<dbReference type="Pfam" id="PF01554">
    <property type="entry name" value="MatE"/>
    <property type="match status" value="2"/>
</dbReference>
<evidence type="ECO:0000256" key="7">
    <source>
        <dbReference type="ARBA" id="ARBA00022475"/>
    </source>
</evidence>
<dbReference type="STRING" id="1120996.SAMN02746066_02592"/>
<dbReference type="InterPro" id="IPR048279">
    <property type="entry name" value="MdtK-like"/>
</dbReference>
<name>A0A1M7K8B4_9FIRM</name>
<dbReference type="NCBIfam" id="TIGR00797">
    <property type="entry name" value="matE"/>
    <property type="match status" value="1"/>
</dbReference>
<feature type="transmembrane region" description="Helical" evidence="13">
    <location>
        <begin position="287"/>
        <end position="304"/>
    </location>
</feature>
<dbReference type="GO" id="GO:0005886">
    <property type="term" value="C:plasma membrane"/>
    <property type="evidence" value="ECO:0007669"/>
    <property type="project" value="UniProtKB-SubCell"/>
</dbReference>
<feature type="transmembrane region" description="Helical" evidence="13">
    <location>
        <begin position="325"/>
        <end position="349"/>
    </location>
</feature>
<evidence type="ECO:0000256" key="2">
    <source>
        <dbReference type="ARBA" id="ARBA00004651"/>
    </source>
</evidence>
<evidence type="ECO:0000256" key="1">
    <source>
        <dbReference type="ARBA" id="ARBA00003408"/>
    </source>
</evidence>
<evidence type="ECO:0000256" key="6">
    <source>
        <dbReference type="ARBA" id="ARBA00022449"/>
    </source>
</evidence>
<feature type="transmembrane region" description="Helical" evidence="13">
    <location>
        <begin position="361"/>
        <end position="378"/>
    </location>
</feature>
<dbReference type="Proteomes" id="UP000184038">
    <property type="component" value="Unassembled WGS sequence"/>
</dbReference>
<dbReference type="InterPro" id="IPR002528">
    <property type="entry name" value="MATE_fam"/>
</dbReference>
<comment type="function">
    <text evidence="1">Multidrug efflux pump.</text>
</comment>
<reference evidence="14 15" key="1">
    <citation type="submission" date="2016-11" db="EMBL/GenBank/DDBJ databases">
        <authorList>
            <person name="Jaros S."/>
            <person name="Januszkiewicz K."/>
            <person name="Wedrychowicz H."/>
        </authorList>
    </citation>
    <scope>NUCLEOTIDE SEQUENCE [LARGE SCALE GENOMIC DNA]</scope>
    <source>
        <strain evidence="14 15">DSM 15930</strain>
    </source>
</reference>
<comment type="subcellular location">
    <subcellularLocation>
        <location evidence="2">Cell membrane</location>
        <topology evidence="2">Multi-pass membrane protein</topology>
    </subcellularLocation>
</comment>
<comment type="similarity">
    <text evidence="3">Belongs to the multi antimicrobial extrusion (MATE) (TC 2.A.66.1) family.</text>
</comment>
<protein>
    <recommendedName>
        <fullName evidence="4">Probable multidrug resistance protein NorM</fullName>
    </recommendedName>
    <alternativeName>
        <fullName evidence="12">Multidrug-efflux transporter</fullName>
    </alternativeName>
</protein>
<feature type="transmembrane region" description="Helical" evidence="13">
    <location>
        <begin position="195"/>
        <end position="219"/>
    </location>
</feature>
<evidence type="ECO:0000313" key="14">
    <source>
        <dbReference type="EMBL" id="SHM61445.1"/>
    </source>
</evidence>
<proteinExistence type="inferred from homology"/>
<dbReference type="InterPro" id="IPR050222">
    <property type="entry name" value="MATE_MdtK"/>
</dbReference>
<evidence type="ECO:0000256" key="4">
    <source>
        <dbReference type="ARBA" id="ARBA00020268"/>
    </source>
</evidence>
<evidence type="ECO:0000256" key="13">
    <source>
        <dbReference type="SAM" id="Phobius"/>
    </source>
</evidence>